<dbReference type="VEuPathDB" id="FungiDB:VP01_4429g2"/>
<protein>
    <submittedName>
        <fullName evidence="1">Uncharacterized protein</fullName>
    </submittedName>
</protein>
<reference evidence="1 2" key="1">
    <citation type="submission" date="2015-08" db="EMBL/GenBank/DDBJ databases">
        <title>Next Generation Sequencing and Analysis of the Genome of Puccinia sorghi L Schw, the Causal Agent of Maize Common Rust.</title>
        <authorList>
            <person name="Rochi L."/>
            <person name="Burguener G."/>
            <person name="Darino M."/>
            <person name="Turjanski A."/>
            <person name="Kreff E."/>
            <person name="Dieguez M.J."/>
            <person name="Sacco F."/>
        </authorList>
    </citation>
    <scope>NUCLEOTIDE SEQUENCE [LARGE SCALE GENOMIC DNA]</scope>
    <source>
        <strain evidence="1 2">RO10H11247</strain>
    </source>
</reference>
<organism evidence="1 2">
    <name type="scientific">Puccinia sorghi</name>
    <dbReference type="NCBI Taxonomy" id="27349"/>
    <lineage>
        <taxon>Eukaryota</taxon>
        <taxon>Fungi</taxon>
        <taxon>Dikarya</taxon>
        <taxon>Basidiomycota</taxon>
        <taxon>Pucciniomycotina</taxon>
        <taxon>Pucciniomycetes</taxon>
        <taxon>Pucciniales</taxon>
        <taxon>Pucciniaceae</taxon>
        <taxon>Puccinia</taxon>
    </lineage>
</organism>
<name>A0A0L6URH9_9BASI</name>
<evidence type="ECO:0000313" key="1">
    <source>
        <dbReference type="EMBL" id="KNZ50435.1"/>
    </source>
</evidence>
<comment type="caution">
    <text evidence="1">The sequence shown here is derived from an EMBL/GenBank/DDBJ whole genome shotgun (WGS) entry which is preliminary data.</text>
</comment>
<sequence length="104" mass="11191">MALRNSHSMFGDSLLYGSWLSPSIPIQVTRPLINLKIGGDGLGSDIQAAAFCALEPISQYRGKIAEVAGTVGVSDSHGTLMQVVLKMAKELKLERAACKREFID</sequence>
<dbReference type="Proteomes" id="UP000037035">
    <property type="component" value="Unassembled WGS sequence"/>
</dbReference>
<keyword evidence="2" id="KW-1185">Reference proteome</keyword>
<dbReference type="EMBL" id="LAVV01009534">
    <property type="protein sequence ID" value="KNZ50435.1"/>
    <property type="molecule type" value="Genomic_DNA"/>
</dbReference>
<proteinExistence type="predicted"/>
<evidence type="ECO:0000313" key="2">
    <source>
        <dbReference type="Proteomes" id="UP000037035"/>
    </source>
</evidence>
<gene>
    <name evidence="1" type="ORF">VP01_4429g2</name>
</gene>
<dbReference type="AlphaFoldDB" id="A0A0L6URH9"/>
<accession>A0A0L6URH9</accession>
<dbReference type="STRING" id="27349.A0A0L6URH9"/>